<dbReference type="InterPro" id="IPR057736">
    <property type="entry name" value="SAF_PseI/NeuA/NeuB"/>
</dbReference>
<dbReference type="STRING" id="1122206.SAMN02745753_03699"/>
<dbReference type="GO" id="GO:0047444">
    <property type="term" value="F:N-acylneuraminate-9-phosphate synthase activity"/>
    <property type="evidence" value="ECO:0007669"/>
    <property type="project" value="TreeGrafter"/>
</dbReference>
<evidence type="ECO:0000313" key="3">
    <source>
        <dbReference type="Proteomes" id="UP000184517"/>
    </source>
</evidence>
<dbReference type="OrthoDB" id="9781701at2"/>
<reference evidence="3" key="1">
    <citation type="submission" date="2016-11" db="EMBL/GenBank/DDBJ databases">
        <authorList>
            <person name="Varghese N."/>
            <person name="Submissions S."/>
        </authorList>
    </citation>
    <scope>NUCLEOTIDE SEQUENCE [LARGE SCALE GENOMIC DNA]</scope>
    <source>
        <strain evidence="3">DSM 16579</strain>
    </source>
</reference>
<dbReference type="InterPro" id="IPR013132">
    <property type="entry name" value="PseI/NeuA/B-like_N"/>
</dbReference>
<evidence type="ECO:0000313" key="2">
    <source>
        <dbReference type="EMBL" id="SHG31209.1"/>
    </source>
</evidence>
<dbReference type="Gene3D" id="3.90.1210.10">
    <property type="entry name" value="Antifreeze-like/N-acetylneuraminic acid synthase C-terminal domain"/>
    <property type="match status" value="1"/>
</dbReference>
<dbReference type="InterPro" id="IPR036732">
    <property type="entry name" value="AFP_Neu5c_C_sf"/>
</dbReference>
<evidence type="ECO:0000259" key="1">
    <source>
        <dbReference type="PROSITE" id="PS50844"/>
    </source>
</evidence>
<dbReference type="PANTHER" id="PTHR42966:SF2">
    <property type="entry name" value="PSEUDAMINIC ACID SYNTHASE"/>
    <property type="match status" value="1"/>
</dbReference>
<dbReference type="Pfam" id="PF03102">
    <property type="entry name" value="NeuB"/>
    <property type="match status" value="1"/>
</dbReference>
<dbReference type="InterPro" id="IPR013974">
    <property type="entry name" value="SAF"/>
</dbReference>
<dbReference type="EMBL" id="FQVF01000019">
    <property type="protein sequence ID" value="SHG31209.1"/>
    <property type="molecule type" value="Genomic_DNA"/>
</dbReference>
<sequence>MFEAMFEKMPFIIAELSGNHDQDFELAKAMIHAAADAGVDAIKLQTYTPDTMTLDVRHGEFMVSESDSLWRGSNLYDLYKKASTPWEWHKPLFELAESLGLVAFSSPFDLSAVAFLESIDVPLYKIASFEMTDIPLIQAVARTGKPIIMSTGMASEEEIAEAVATIRAIGDNPLTLLKCTSTYPSKIEDSNLVTMADLAAKTGCPVGLSDHTQGLGAAVAATALGATVIEKHFVLDRSAGGVDAEFSMEPEEMKALVVACRAAKAALGTVTYGGSDAEQAAKKYRRSIYVAVDLPAGTILTEEHLKIIRPSFGLAPKHWPEVLGKTLMEDAQKGQPLAWDMMA</sequence>
<dbReference type="Gene3D" id="3.20.20.70">
    <property type="entry name" value="Aldolase class I"/>
    <property type="match status" value="1"/>
</dbReference>
<accession>A0A1M5IT60</accession>
<dbReference type="AlphaFoldDB" id="A0A1M5IT60"/>
<keyword evidence="3" id="KW-1185">Reference proteome</keyword>
<dbReference type="SUPFAM" id="SSF51569">
    <property type="entry name" value="Aldolase"/>
    <property type="match status" value="1"/>
</dbReference>
<dbReference type="CDD" id="cd11615">
    <property type="entry name" value="SAF_NeuB_like"/>
    <property type="match status" value="1"/>
</dbReference>
<dbReference type="InterPro" id="IPR006190">
    <property type="entry name" value="SAF_AFP_Neu5Ac"/>
</dbReference>
<protein>
    <submittedName>
        <fullName evidence="2">N-acetylneuraminate synthase</fullName>
    </submittedName>
</protein>
<dbReference type="PROSITE" id="PS50844">
    <property type="entry name" value="AFP_LIKE"/>
    <property type="match status" value="1"/>
</dbReference>
<dbReference type="InterPro" id="IPR020030">
    <property type="entry name" value="Pseudaminic_synth_PseI"/>
</dbReference>
<dbReference type="RefSeq" id="WP_072841131.1">
    <property type="nucleotide sequence ID" value="NZ_FQVF01000019.1"/>
</dbReference>
<name>A0A1M5IT60_9GAMM</name>
<proteinExistence type="predicted"/>
<dbReference type="NCBIfam" id="TIGR03586">
    <property type="entry name" value="PseI"/>
    <property type="match status" value="1"/>
</dbReference>
<dbReference type="SMART" id="SM00858">
    <property type="entry name" value="SAF"/>
    <property type="match status" value="1"/>
</dbReference>
<gene>
    <name evidence="2" type="ORF">SAMN02745753_03699</name>
</gene>
<dbReference type="InterPro" id="IPR013785">
    <property type="entry name" value="Aldolase_TIM"/>
</dbReference>
<dbReference type="SUPFAM" id="SSF51269">
    <property type="entry name" value="AFP III-like domain"/>
    <property type="match status" value="1"/>
</dbReference>
<feature type="domain" description="AFP-like" evidence="1">
    <location>
        <begin position="287"/>
        <end position="343"/>
    </location>
</feature>
<organism evidence="2 3">
    <name type="scientific">Marinomonas polaris DSM 16579</name>
    <dbReference type="NCBI Taxonomy" id="1122206"/>
    <lineage>
        <taxon>Bacteria</taxon>
        <taxon>Pseudomonadati</taxon>
        <taxon>Pseudomonadota</taxon>
        <taxon>Gammaproteobacteria</taxon>
        <taxon>Oceanospirillales</taxon>
        <taxon>Oceanospirillaceae</taxon>
        <taxon>Marinomonas</taxon>
    </lineage>
</organism>
<dbReference type="Proteomes" id="UP000184517">
    <property type="component" value="Unassembled WGS sequence"/>
</dbReference>
<dbReference type="InterPro" id="IPR051690">
    <property type="entry name" value="PseI-like"/>
</dbReference>
<dbReference type="PANTHER" id="PTHR42966">
    <property type="entry name" value="N-ACETYLNEURAMINATE SYNTHASE"/>
    <property type="match status" value="1"/>
</dbReference>
<dbReference type="GO" id="GO:0016051">
    <property type="term" value="P:carbohydrate biosynthetic process"/>
    <property type="evidence" value="ECO:0007669"/>
    <property type="project" value="InterPro"/>
</dbReference>
<dbReference type="Pfam" id="PF08666">
    <property type="entry name" value="SAF"/>
    <property type="match status" value="1"/>
</dbReference>